<reference evidence="1" key="1">
    <citation type="submission" date="2018-02" db="EMBL/GenBank/DDBJ databases">
        <title>The genomes of Aspergillus section Nigri reveals drivers in fungal speciation.</title>
        <authorList>
            <consortium name="DOE Joint Genome Institute"/>
            <person name="Vesth T.C."/>
            <person name="Nybo J."/>
            <person name="Theobald S."/>
            <person name="Brandl J."/>
            <person name="Frisvad J.C."/>
            <person name="Nielsen K.F."/>
            <person name="Lyhne E.K."/>
            <person name="Kogle M.E."/>
            <person name="Kuo A."/>
            <person name="Riley R."/>
            <person name="Clum A."/>
            <person name="Nolan M."/>
            <person name="Lipzen A."/>
            <person name="Salamov A."/>
            <person name="Henrissat B."/>
            <person name="Wiebenga A."/>
            <person name="De vries R.P."/>
            <person name="Grigoriev I.V."/>
            <person name="Mortensen U.H."/>
            <person name="Andersen M.R."/>
            <person name="Baker S.E."/>
        </authorList>
    </citation>
    <scope>NUCLEOTIDE SEQUENCE</scope>
    <source>
        <strain evidence="1">CBS 621.78</strain>
    </source>
</reference>
<organism evidence="1 2">
    <name type="scientific">Aspergillus brunneoviolaceus CBS 621.78</name>
    <dbReference type="NCBI Taxonomy" id="1450534"/>
    <lineage>
        <taxon>Eukaryota</taxon>
        <taxon>Fungi</taxon>
        <taxon>Dikarya</taxon>
        <taxon>Ascomycota</taxon>
        <taxon>Pezizomycotina</taxon>
        <taxon>Eurotiomycetes</taxon>
        <taxon>Eurotiomycetidae</taxon>
        <taxon>Eurotiales</taxon>
        <taxon>Aspergillaceae</taxon>
        <taxon>Aspergillus</taxon>
        <taxon>Aspergillus subgen. Circumdati</taxon>
    </lineage>
</organism>
<evidence type="ECO:0000313" key="1">
    <source>
        <dbReference type="EMBL" id="RAH44534.1"/>
    </source>
</evidence>
<evidence type="ECO:0000313" key="2">
    <source>
        <dbReference type="Proteomes" id="UP000249057"/>
    </source>
</evidence>
<sequence>MRLSAPLLLLPTFLTCILANPLQIQILEDDEEASTSFPADEKHYCGGLGALCQVKTPKLIWICDCPHKTKCESRVVHAGASYWYCSVPKCGKDQMEM</sequence>
<gene>
    <name evidence="1" type="ORF">BO95DRAFT_515384</name>
</gene>
<dbReference type="EMBL" id="KZ825352">
    <property type="protein sequence ID" value="RAH44534.1"/>
    <property type="molecule type" value="Genomic_DNA"/>
</dbReference>
<proteinExistence type="predicted"/>
<protein>
    <submittedName>
        <fullName evidence="1">Uncharacterized protein</fullName>
    </submittedName>
</protein>
<name>A0ACD1G5H0_9EURO</name>
<keyword evidence="2" id="KW-1185">Reference proteome</keyword>
<dbReference type="Proteomes" id="UP000249057">
    <property type="component" value="Unassembled WGS sequence"/>
</dbReference>
<accession>A0ACD1G5H0</accession>